<dbReference type="InterPro" id="IPR036597">
    <property type="entry name" value="Fido-like_dom_sf"/>
</dbReference>
<dbReference type="InterPro" id="IPR040198">
    <property type="entry name" value="Fido_containing"/>
</dbReference>
<sequence length="258" mass="30560">MLDELKIIPVELLEEYCLQVDDDLQTKFDNLQDAEISTKEFSFYTSVSSVYSSKIEGEDIELDSYIKHKKFGIEFLPDYTKKIDDLYAAHDFVRNNFLDQENLSTAHQLLTKHIVAKNYQGKFRNSNMYVSTPDGRIEYFAISPYKLHEEMDKFYKDLAIILSLELNIKEVFFFASMIHLVFVKIHPFNDGNGRMGRLIEKWFLAQKLGEKSWYLQSEKAYYENHFMYYKNLRALGLEYEELDYNKALPFLLMLPKAF</sequence>
<dbReference type="InterPro" id="IPR003812">
    <property type="entry name" value="Fido"/>
</dbReference>
<dbReference type="EMBL" id="RBEE01000023">
    <property type="protein sequence ID" value="RNL52462.1"/>
    <property type="molecule type" value="Genomic_DNA"/>
</dbReference>
<evidence type="ECO:0000256" key="2">
    <source>
        <dbReference type="PIRSR" id="PIRSR640198-2"/>
    </source>
</evidence>
<dbReference type="Pfam" id="PF02661">
    <property type="entry name" value="Fic"/>
    <property type="match status" value="1"/>
</dbReference>
<feature type="binding site" evidence="2">
    <location>
        <begin position="190"/>
        <end position="197"/>
    </location>
    <ligand>
        <name>ATP</name>
        <dbReference type="ChEBI" id="CHEBI:30616"/>
    </ligand>
</feature>
<accession>A0A3N0BUT0</accession>
<name>A0A3N0BUT0_9SPHI</name>
<keyword evidence="5" id="KW-1185">Reference proteome</keyword>
<feature type="domain" description="Fido" evidence="3">
    <location>
        <begin position="98"/>
        <end position="253"/>
    </location>
</feature>
<protein>
    <submittedName>
        <fullName evidence="4">Fic family protein</fullName>
    </submittedName>
</protein>
<evidence type="ECO:0000259" key="3">
    <source>
        <dbReference type="PROSITE" id="PS51459"/>
    </source>
</evidence>
<dbReference type="Proteomes" id="UP000274046">
    <property type="component" value="Unassembled WGS sequence"/>
</dbReference>
<keyword evidence="2" id="KW-0547">Nucleotide-binding</keyword>
<gene>
    <name evidence="4" type="ORF">D7004_12970</name>
</gene>
<keyword evidence="2" id="KW-0067">ATP-binding</keyword>
<dbReference type="GO" id="GO:0005524">
    <property type="term" value="F:ATP binding"/>
    <property type="evidence" value="ECO:0007669"/>
    <property type="project" value="UniProtKB-KW"/>
</dbReference>
<dbReference type="AlphaFoldDB" id="A0A3N0BUT0"/>
<comment type="caution">
    <text evidence="4">The sequence shown here is derived from an EMBL/GenBank/DDBJ whole genome shotgun (WGS) entry which is preliminary data.</text>
</comment>
<organism evidence="4 5">
    <name type="scientific">Pedobacter jejuensis</name>
    <dbReference type="NCBI Taxonomy" id="1268550"/>
    <lineage>
        <taxon>Bacteria</taxon>
        <taxon>Pseudomonadati</taxon>
        <taxon>Bacteroidota</taxon>
        <taxon>Sphingobacteriia</taxon>
        <taxon>Sphingobacteriales</taxon>
        <taxon>Sphingobacteriaceae</taxon>
        <taxon>Pedobacter</taxon>
    </lineage>
</organism>
<dbReference type="PANTHER" id="PTHR13504">
    <property type="entry name" value="FIDO DOMAIN-CONTAINING PROTEIN DDB_G0283145"/>
    <property type="match status" value="1"/>
</dbReference>
<evidence type="ECO:0000256" key="1">
    <source>
        <dbReference type="PIRSR" id="PIRSR640198-1"/>
    </source>
</evidence>
<evidence type="ECO:0000313" key="5">
    <source>
        <dbReference type="Proteomes" id="UP000274046"/>
    </source>
</evidence>
<dbReference type="SUPFAM" id="SSF140931">
    <property type="entry name" value="Fic-like"/>
    <property type="match status" value="1"/>
</dbReference>
<dbReference type="Gene3D" id="1.10.3290.10">
    <property type="entry name" value="Fido-like domain"/>
    <property type="match status" value="1"/>
</dbReference>
<dbReference type="OrthoDB" id="9814400at2"/>
<reference evidence="4 5" key="1">
    <citation type="submission" date="2018-10" db="EMBL/GenBank/DDBJ databases">
        <title>Genome sequencing of Pedobacter jejuensis TNB23.</title>
        <authorList>
            <person name="Cho Y.-J."/>
            <person name="Cho A."/>
            <person name="Kim O.-S."/>
        </authorList>
    </citation>
    <scope>NUCLEOTIDE SEQUENCE [LARGE SCALE GENOMIC DNA]</scope>
    <source>
        <strain evidence="4 5">TNB23</strain>
    </source>
</reference>
<dbReference type="PROSITE" id="PS51459">
    <property type="entry name" value="FIDO"/>
    <property type="match status" value="1"/>
</dbReference>
<dbReference type="PANTHER" id="PTHR13504:SF38">
    <property type="entry name" value="FIDO DOMAIN-CONTAINING PROTEIN"/>
    <property type="match status" value="1"/>
</dbReference>
<proteinExistence type="predicted"/>
<feature type="active site" evidence="1">
    <location>
        <position position="186"/>
    </location>
</feature>
<evidence type="ECO:0000313" key="4">
    <source>
        <dbReference type="EMBL" id="RNL52462.1"/>
    </source>
</evidence>
<dbReference type="RefSeq" id="WP_123206266.1">
    <property type="nucleotide sequence ID" value="NZ_RBEE01000023.1"/>
</dbReference>